<name>A0A1S8A5B8_ROSNE</name>
<protein>
    <submittedName>
        <fullName evidence="1">Uncharacterized protein</fullName>
    </submittedName>
</protein>
<proteinExistence type="predicted"/>
<sequence>MLSFVSAITASSWSKSTTLGGTFVLTAYIMWRQFLREVLRDDICVLEIRPHCEFGDGSLTSFIRGAHVSMLVNGVKQGQAAMCDR</sequence>
<keyword evidence="2" id="KW-1185">Reference proteome</keyword>
<accession>A0A1S8A5B8</accession>
<evidence type="ECO:0000313" key="1">
    <source>
        <dbReference type="EMBL" id="GAW25261.1"/>
    </source>
</evidence>
<gene>
    <name evidence="1" type="ORF">SAMD00023353_0400160</name>
</gene>
<dbReference type="Proteomes" id="UP000054516">
    <property type="component" value="Unassembled WGS sequence"/>
</dbReference>
<reference evidence="1" key="1">
    <citation type="submission" date="2016-03" db="EMBL/GenBank/DDBJ databases">
        <title>Draft genome sequence of Rosellinia necatrix.</title>
        <authorList>
            <person name="Kanematsu S."/>
        </authorList>
    </citation>
    <scope>NUCLEOTIDE SEQUENCE [LARGE SCALE GENOMIC DNA]</scope>
    <source>
        <strain evidence="1">W97</strain>
    </source>
</reference>
<evidence type="ECO:0000313" key="2">
    <source>
        <dbReference type="Proteomes" id="UP000054516"/>
    </source>
</evidence>
<dbReference type="EMBL" id="DF977449">
    <property type="protein sequence ID" value="GAW25261.1"/>
    <property type="molecule type" value="Genomic_DNA"/>
</dbReference>
<organism evidence="1">
    <name type="scientific">Rosellinia necatrix</name>
    <name type="common">White root-rot fungus</name>
    <dbReference type="NCBI Taxonomy" id="77044"/>
    <lineage>
        <taxon>Eukaryota</taxon>
        <taxon>Fungi</taxon>
        <taxon>Dikarya</taxon>
        <taxon>Ascomycota</taxon>
        <taxon>Pezizomycotina</taxon>
        <taxon>Sordariomycetes</taxon>
        <taxon>Xylariomycetidae</taxon>
        <taxon>Xylariales</taxon>
        <taxon>Xylariaceae</taxon>
        <taxon>Rosellinia</taxon>
    </lineage>
</organism>
<dbReference type="AlphaFoldDB" id="A0A1S8A5B8"/>